<comment type="caution">
    <text evidence="3">The sequence shown here is derived from an EMBL/GenBank/DDBJ whole genome shotgun (WGS) entry which is preliminary data.</text>
</comment>
<keyword evidence="3" id="KW-0808">Transferase</keyword>
<reference evidence="3 4" key="1">
    <citation type="submission" date="2017-04" db="EMBL/GenBank/DDBJ databases">
        <title>Presence of VIM-2 positive Pseudomonas species in chickens and their surrounding environment.</title>
        <authorList>
            <person name="Zhang R."/>
        </authorList>
    </citation>
    <scope>NUCLEOTIDE SEQUENCE [LARGE SCALE GENOMIC DNA]</scope>
    <source>
        <strain evidence="3 4">DZ-C18</strain>
    </source>
</reference>
<accession>A0A1X1A3Z7</accession>
<evidence type="ECO:0000259" key="1">
    <source>
        <dbReference type="Pfam" id="PF08887"/>
    </source>
</evidence>
<dbReference type="Pfam" id="PF08887">
    <property type="entry name" value="GAD-like"/>
    <property type="match status" value="1"/>
</dbReference>
<evidence type="ECO:0000313" key="3">
    <source>
        <dbReference type="EMBL" id="ORL66588.1"/>
    </source>
</evidence>
<name>A0A1X1A3Z7_PSEPU</name>
<proteinExistence type="predicted"/>
<evidence type="ECO:0000313" key="4">
    <source>
        <dbReference type="Proteomes" id="UP000193675"/>
    </source>
</evidence>
<feature type="domain" description="GAD-related" evidence="1">
    <location>
        <begin position="4"/>
        <end position="108"/>
    </location>
</feature>
<sequence>MDVIFTLFLETFGDPVGHQPVPPSALDHYQGKLPDRLLGYWRDHGWCGYGGGLFWLVNPQEYQDVVAYWLAGTHFEARDTYHLIARSAFGDLYLWGEKTGSVLTIAAYHSRYLDGAHSSGDEERDNRIHGLLVWLMSECIYFDDLFEPARERLGTLKADEMYGFVPALMLGGPGRLEYLEKLKAVEHLVLLSQLSELEPYELGDEQAY</sequence>
<dbReference type="OrthoDB" id="9016361at2"/>
<dbReference type="InterPro" id="IPR015002">
    <property type="entry name" value="T6SS_Tdi1_C"/>
</dbReference>
<dbReference type="GO" id="GO:0016740">
    <property type="term" value="F:transferase activity"/>
    <property type="evidence" value="ECO:0007669"/>
    <property type="project" value="UniProtKB-KW"/>
</dbReference>
<feature type="domain" description="T6SS immunity protein Tdi1 C-terminal" evidence="2">
    <location>
        <begin position="127"/>
        <end position="195"/>
    </location>
</feature>
<gene>
    <name evidence="3" type="ORF">B7H17_04725</name>
</gene>
<evidence type="ECO:0000259" key="2">
    <source>
        <dbReference type="Pfam" id="PF08906"/>
    </source>
</evidence>
<dbReference type="AlphaFoldDB" id="A0A1X1A3Z7"/>
<dbReference type="Proteomes" id="UP000193675">
    <property type="component" value="Unassembled WGS sequence"/>
</dbReference>
<protein>
    <submittedName>
        <fullName evidence="3">Glutamyl-tRNA amidotransferase</fullName>
    </submittedName>
</protein>
<dbReference type="EMBL" id="NBWC01000006">
    <property type="protein sequence ID" value="ORL66588.1"/>
    <property type="molecule type" value="Genomic_DNA"/>
</dbReference>
<dbReference type="RefSeq" id="WP_084854781.1">
    <property type="nucleotide sequence ID" value="NZ_NBWC01000006.1"/>
</dbReference>
<organism evidence="3 4">
    <name type="scientific">Pseudomonas putida</name>
    <name type="common">Arthrobacter siderocapsulatus</name>
    <dbReference type="NCBI Taxonomy" id="303"/>
    <lineage>
        <taxon>Bacteria</taxon>
        <taxon>Pseudomonadati</taxon>
        <taxon>Pseudomonadota</taxon>
        <taxon>Gammaproteobacteria</taxon>
        <taxon>Pseudomonadales</taxon>
        <taxon>Pseudomonadaceae</taxon>
        <taxon>Pseudomonas</taxon>
    </lineage>
</organism>
<dbReference type="InterPro" id="IPR014983">
    <property type="entry name" value="GAD-rel"/>
</dbReference>
<dbReference type="Pfam" id="PF08906">
    <property type="entry name" value="T6SS_Tdi1_C"/>
    <property type="match status" value="1"/>
</dbReference>